<organism evidence="1 2">
    <name type="scientific">Aspergillus udagawae</name>
    <dbReference type="NCBI Taxonomy" id="91492"/>
    <lineage>
        <taxon>Eukaryota</taxon>
        <taxon>Fungi</taxon>
        <taxon>Dikarya</taxon>
        <taxon>Ascomycota</taxon>
        <taxon>Pezizomycotina</taxon>
        <taxon>Eurotiomycetes</taxon>
        <taxon>Eurotiomycetidae</taxon>
        <taxon>Eurotiales</taxon>
        <taxon>Aspergillaceae</taxon>
        <taxon>Aspergillus</taxon>
        <taxon>Aspergillus subgen. Fumigati</taxon>
    </lineage>
</organism>
<dbReference type="EMBL" id="BLKG01000035">
    <property type="protein sequence ID" value="GFF84336.1"/>
    <property type="molecule type" value="Genomic_DNA"/>
</dbReference>
<accession>A0ABQ1ALW7</accession>
<name>A0ABQ1ALW7_9EURO</name>
<dbReference type="Proteomes" id="UP000465266">
    <property type="component" value="Unassembled WGS sequence"/>
</dbReference>
<gene>
    <name evidence="1" type="ORF">IFM53868_04108</name>
</gene>
<evidence type="ECO:0000313" key="2">
    <source>
        <dbReference type="Proteomes" id="UP000465266"/>
    </source>
</evidence>
<protein>
    <submittedName>
        <fullName evidence="1">Uncharacterized protein</fullName>
    </submittedName>
</protein>
<sequence>MSATEKTIENATNADRQAVHRAIIQLRATAEYQSASKAEQDTLVERAKKRVMDGRVKDGRAAVYVADKLGYTEQSVSATWETEDIYRFSRSI</sequence>
<proteinExistence type="predicted"/>
<comment type="caution">
    <text evidence="1">The sequence shown here is derived from an EMBL/GenBank/DDBJ whole genome shotgun (WGS) entry which is preliminary data.</text>
</comment>
<evidence type="ECO:0000313" key="1">
    <source>
        <dbReference type="EMBL" id="GFF84336.1"/>
    </source>
</evidence>
<keyword evidence="2" id="KW-1185">Reference proteome</keyword>
<reference evidence="1 2" key="1">
    <citation type="submission" date="2020-01" db="EMBL/GenBank/DDBJ databases">
        <title>Draft genome sequence of Aspergillus udagawae IFM 53868.</title>
        <authorList>
            <person name="Takahashi H."/>
            <person name="Yaguchi T."/>
        </authorList>
    </citation>
    <scope>NUCLEOTIDE SEQUENCE [LARGE SCALE GENOMIC DNA]</scope>
    <source>
        <strain evidence="1 2">IFM 53868</strain>
    </source>
</reference>